<name>A0ABY6ADI9_9GAMM</name>
<dbReference type="RefSeq" id="WP_260997081.1">
    <property type="nucleotide sequence ID" value="NZ_CP054475.1"/>
</dbReference>
<gene>
    <name evidence="1" type="ORF">HUF19_13335</name>
</gene>
<dbReference type="EMBL" id="CP054475">
    <property type="protein sequence ID" value="UXD88346.1"/>
    <property type="molecule type" value="Genomic_DNA"/>
</dbReference>
<proteinExistence type="predicted"/>
<evidence type="ECO:0000313" key="2">
    <source>
        <dbReference type="Proteomes" id="UP001065322"/>
    </source>
</evidence>
<protein>
    <submittedName>
        <fullName evidence="1">Uncharacterized protein</fullName>
    </submittedName>
</protein>
<dbReference type="Proteomes" id="UP001065322">
    <property type="component" value="Chromosome"/>
</dbReference>
<accession>A0ABY6ADI9</accession>
<evidence type="ECO:0000313" key="1">
    <source>
        <dbReference type="EMBL" id="UXD88346.1"/>
    </source>
</evidence>
<sequence length="79" mass="9060">MAVIILFLAHPFLAAGLRFEINNRWISRAYENTAQPIIDSIPDNGFYKHNYTGYLVWLCGQYSEKCTVTPAPDMHLNID</sequence>
<reference evidence="2" key="1">
    <citation type="submission" date="2020-06" db="EMBL/GenBank/DDBJ databases">
        <title>Thalassolituus marinus alknpb1M-1, a hydrocarbon-degrading bacterium isolated from the deep-sea overlying water using an in-situ strategy from the South China Sea basin.</title>
        <authorList>
            <person name="Dong C."/>
            <person name="Chen Y."/>
            <person name="Shao Z."/>
        </authorList>
    </citation>
    <scope>NUCLEOTIDE SEQUENCE [LARGE SCALE GENOMIC DNA]</scope>
    <source>
        <strain evidence="2">alknpb1M-1</strain>
    </source>
</reference>
<organism evidence="1 2">
    <name type="scientific">Thalassolituus hydrocarboniclasticus</name>
    <dbReference type="NCBI Taxonomy" id="2742796"/>
    <lineage>
        <taxon>Bacteria</taxon>
        <taxon>Pseudomonadati</taxon>
        <taxon>Pseudomonadota</taxon>
        <taxon>Gammaproteobacteria</taxon>
        <taxon>Oceanospirillales</taxon>
        <taxon>Oceanospirillaceae</taxon>
        <taxon>Thalassolituus</taxon>
    </lineage>
</organism>
<keyword evidence="2" id="KW-1185">Reference proteome</keyword>